<feature type="domain" description="Zn(2)-C6 fungal-type" evidence="6">
    <location>
        <begin position="13"/>
        <end position="43"/>
    </location>
</feature>
<dbReference type="Pfam" id="PF00172">
    <property type="entry name" value="Zn_clus"/>
    <property type="match status" value="1"/>
</dbReference>
<evidence type="ECO:0000256" key="1">
    <source>
        <dbReference type="ARBA" id="ARBA00023015"/>
    </source>
</evidence>
<evidence type="ECO:0000259" key="6">
    <source>
        <dbReference type="PROSITE" id="PS50048"/>
    </source>
</evidence>
<keyword evidence="2" id="KW-0238">DNA-binding</keyword>
<dbReference type="InterPro" id="IPR001138">
    <property type="entry name" value="Zn2Cys6_DnaBD"/>
</dbReference>
<evidence type="ECO:0000256" key="5">
    <source>
        <dbReference type="SAM" id="MobiDB-lite"/>
    </source>
</evidence>
<dbReference type="EMBL" id="JBFXLT010000002">
    <property type="protein sequence ID" value="KAL2822418.1"/>
    <property type="molecule type" value="Genomic_DNA"/>
</dbReference>
<dbReference type="SMART" id="SM00066">
    <property type="entry name" value="GAL4"/>
    <property type="match status" value="1"/>
</dbReference>
<keyword evidence="1" id="KW-0805">Transcription regulation</keyword>
<comment type="caution">
    <text evidence="7">The sequence shown here is derived from an EMBL/GenBank/DDBJ whole genome shotgun (WGS) entry which is preliminary data.</text>
</comment>
<keyword evidence="3" id="KW-0804">Transcription</keyword>
<reference evidence="7 8" key="1">
    <citation type="submission" date="2024-07" db="EMBL/GenBank/DDBJ databases">
        <title>Section-level genome sequencing and comparative genomics of Aspergillus sections Usti and Cavernicolus.</title>
        <authorList>
            <consortium name="Lawrence Berkeley National Laboratory"/>
            <person name="Nybo J.L."/>
            <person name="Vesth T.C."/>
            <person name="Theobald S."/>
            <person name="Frisvad J.C."/>
            <person name="Larsen T.O."/>
            <person name="Kjaerboelling I."/>
            <person name="Rothschild-Mancinelli K."/>
            <person name="Lyhne E.K."/>
            <person name="Kogle M.E."/>
            <person name="Barry K."/>
            <person name="Clum A."/>
            <person name="Na H."/>
            <person name="Ledsgaard L."/>
            <person name="Lin J."/>
            <person name="Lipzen A."/>
            <person name="Kuo A."/>
            <person name="Riley R."/>
            <person name="Mondo S."/>
            <person name="Labutti K."/>
            <person name="Haridas S."/>
            <person name="Pangalinan J."/>
            <person name="Salamov A.A."/>
            <person name="Simmons B.A."/>
            <person name="Magnuson J.K."/>
            <person name="Chen J."/>
            <person name="Drula E."/>
            <person name="Henrissat B."/>
            <person name="Wiebenga A."/>
            <person name="Lubbers R.J."/>
            <person name="Gomes A.C."/>
            <person name="Makela M.R."/>
            <person name="Stajich J."/>
            <person name="Grigoriev I.V."/>
            <person name="Mortensen U.H."/>
            <person name="De Vries R.P."/>
            <person name="Baker S.E."/>
            <person name="Andersen M.R."/>
        </authorList>
    </citation>
    <scope>NUCLEOTIDE SEQUENCE [LARGE SCALE GENOMIC DNA]</scope>
    <source>
        <strain evidence="7 8">CBS 588.65</strain>
    </source>
</reference>
<dbReference type="InterPro" id="IPR021858">
    <property type="entry name" value="Fun_TF"/>
</dbReference>
<evidence type="ECO:0000256" key="4">
    <source>
        <dbReference type="ARBA" id="ARBA00023242"/>
    </source>
</evidence>
<dbReference type="PANTHER" id="PTHR47784">
    <property type="entry name" value="STEROL UPTAKE CONTROL PROTEIN 2"/>
    <property type="match status" value="1"/>
</dbReference>
<evidence type="ECO:0000313" key="7">
    <source>
        <dbReference type="EMBL" id="KAL2822418.1"/>
    </source>
</evidence>
<dbReference type="Gene3D" id="4.10.240.10">
    <property type="entry name" value="Zn(2)-C6 fungal-type DNA-binding domain"/>
    <property type="match status" value="1"/>
</dbReference>
<dbReference type="InterPro" id="IPR036864">
    <property type="entry name" value="Zn2-C6_fun-type_DNA-bd_sf"/>
</dbReference>
<evidence type="ECO:0000313" key="8">
    <source>
        <dbReference type="Proteomes" id="UP001610334"/>
    </source>
</evidence>
<feature type="region of interest" description="Disordered" evidence="5">
    <location>
        <begin position="52"/>
        <end position="81"/>
    </location>
</feature>
<dbReference type="PROSITE" id="PS00463">
    <property type="entry name" value="ZN2_CY6_FUNGAL_1"/>
    <property type="match status" value="1"/>
</dbReference>
<protein>
    <recommendedName>
        <fullName evidence="6">Zn(2)-C6 fungal-type domain-containing protein</fullName>
    </recommendedName>
</protein>
<dbReference type="SUPFAM" id="SSF57701">
    <property type="entry name" value="Zn2/Cys6 DNA-binding domain"/>
    <property type="match status" value="1"/>
</dbReference>
<keyword evidence="4" id="KW-0539">Nucleus</keyword>
<proteinExistence type="predicted"/>
<dbReference type="CDD" id="cd00067">
    <property type="entry name" value="GAL4"/>
    <property type="match status" value="1"/>
</dbReference>
<evidence type="ECO:0000256" key="3">
    <source>
        <dbReference type="ARBA" id="ARBA00023163"/>
    </source>
</evidence>
<dbReference type="PROSITE" id="PS50048">
    <property type="entry name" value="ZN2_CY6_FUNGAL_2"/>
    <property type="match status" value="1"/>
</dbReference>
<dbReference type="Pfam" id="PF11951">
    <property type="entry name" value="Fungal_trans_2"/>
    <property type="match status" value="1"/>
</dbReference>
<organism evidence="7 8">
    <name type="scientific">Aspergillus granulosus</name>
    <dbReference type="NCBI Taxonomy" id="176169"/>
    <lineage>
        <taxon>Eukaryota</taxon>
        <taxon>Fungi</taxon>
        <taxon>Dikarya</taxon>
        <taxon>Ascomycota</taxon>
        <taxon>Pezizomycotina</taxon>
        <taxon>Eurotiomycetes</taxon>
        <taxon>Eurotiomycetidae</taxon>
        <taxon>Eurotiales</taxon>
        <taxon>Aspergillaceae</taxon>
        <taxon>Aspergillus</taxon>
        <taxon>Aspergillus subgen. Nidulantes</taxon>
    </lineage>
</organism>
<dbReference type="Proteomes" id="UP001610334">
    <property type="component" value="Unassembled WGS sequence"/>
</dbReference>
<gene>
    <name evidence="7" type="ORF">BJX63DRAFT_376478</name>
</gene>
<dbReference type="InterPro" id="IPR053157">
    <property type="entry name" value="Sterol_Uptake_Regulator"/>
</dbReference>
<name>A0ABR4I6C7_9EURO</name>
<dbReference type="PANTHER" id="PTHR47784:SF5">
    <property type="entry name" value="STEROL UPTAKE CONTROL PROTEIN 2"/>
    <property type="match status" value="1"/>
</dbReference>
<evidence type="ECO:0000256" key="2">
    <source>
        <dbReference type="ARBA" id="ARBA00023125"/>
    </source>
</evidence>
<sequence>MPTRRTHRKSRHGCKACKQRRVKCDEARPVCSNCSQREETCEYTTEASFIWATDEPQQPRTRRRKQPSEESTVDSPGAPSPNAPFWLLGGFGDRSTSPTSTAAPILDLTQMRLLVNWQNETSQFFSRDTETRNVWQLYLVNEALKWPSLMHGILAVSALQFALSEPATEQPFWLELATAHKGQALHALREGIQKVTPENSKALMGLSALVVAYAFGSALTAVSEADKPSLHTLNNVFVLCRGVQQITNQAYSFLRTSTFAPLFTPGDPEVEVPVHVRRSLDHLDRLNTECLHAGSHDAVTYTRVISALRSLSAHAYAQPNSMTFSAGWAIRVSPEYLQYLQANMPLALVVHAHYCVFLHLARGNVFIQHWGRSVLEDIIQLLDSSWKPHIEWPIREVLGEEYLQMANKSP</sequence>
<accession>A0ABR4I6C7</accession>
<keyword evidence="8" id="KW-1185">Reference proteome</keyword>